<dbReference type="CDD" id="cd08637">
    <property type="entry name" value="DNA_pol_A_pol_I_C"/>
    <property type="match status" value="1"/>
</dbReference>
<dbReference type="PANTHER" id="PTHR10133:SF27">
    <property type="entry name" value="DNA POLYMERASE NU"/>
    <property type="match status" value="1"/>
</dbReference>
<dbReference type="InterPro" id="IPR002421">
    <property type="entry name" value="5-3_exonuclease"/>
</dbReference>
<evidence type="ECO:0000256" key="11">
    <source>
        <dbReference type="ARBA" id="ARBA00022932"/>
    </source>
</evidence>
<dbReference type="SUPFAM" id="SSF56672">
    <property type="entry name" value="DNA/RNA polymerases"/>
    <property type="match status" value="1"/>
</dbReference>
<reference evidence="21 22" key="1">
    <citation type="submission" date="2018-02" db="EMBL/GenBank/DDBJ databases">
        <title>Draft genome sequence of Mycobacterium virginiense isolated from mud of a swine farm in Japan.</title>
        <authorList>
            <person name="Ohya K."/>
        </authorList>
    </citation>
    <scope>NUCLEOTIDE SEQUENCE [LARGE SCALE GENOMIC DNA]</scope>
    <source>
        <strain evidence="21 22">GF75</strain>
    </source>
</reference>
<feature type="domain" description="3'-5' exonuclease" evidence="18">
    <location>
        <begin position="318"/>
        <end position="495"/>
    </location>
</feature>
<dbReference type="FunFam" id="1.10.150.20:FF:000003">
    <property type="entry name" value="DNA polymerase I"/>
    <property type="match status" value="1"/>
</dbReference>
<keyword evidence="12 17" id="KW-0238">DNA-binding</keyword>
<dbReference type="CDD" id="cd06140">
    <property type="entry name" value="DNA_polA_I_Bacillus_like_exo"/>
    <property type="match status" value="1"/>
</dbReference>
<dbReference type="Gene3D" id="1.20.1060.10">
    <property type="entry name" value="Taq DNA Polymerase, Chain T, domain 4"/>
    <property type="match status" value="1"/>
</dbReference>
<evidence type="ECO:0000256" key="15">
    <source>
        <dbReference type="ARBA" id="ARBA00053603"/>
    </source>
</evidence>
<dbReference type="FunFam" id="1.10.150.20:FF:000002">
    <property type="entry name" value="DNA polymerase I"/>
    <property type="match status" value="1"/>
</dbReference>
<keyword evidence="6 17" id="KW-0235">DNA replication</keyword>
<evidence type="ECO:0000259" key="20">
    <source>
        <dbReference type="SMART" id="SM00482"/>
    </source>
</evidence>
<accession>A0A9X7ILK6</accession>
<comment type="caution">
    <text evidence="21">The sequence shown here is derived from an EMBL/GenBank/DDBJ whole genome shotgun (WGS) entry which is preliminary data.</text>
</comment>
<dbReference type="PROSITE" id="PS00447">
    <property type="entry name" value="DNA_POLYMERASE_A"/>
    <property type="match status" value="1"/>
</dbReference>
<dbReference type="RefSeq" id="WP_105295400.1">
    <property type="nucleotide sequence ID" value="NZ_PUEV01000073.1"/>
</dbReference>
<dbReference type="InterPro" id="IPR008918">
    <property type="entry name" value="HhH2"/>
</dbReference>
<evidence type="ECO:0000256" key="1">
    <source>
        <dbReference type="ARBA" id="ARBA00007705"/>
    </source>
</evidence>
<dbReference type="InterPro" id="IPR029060">
    <property type="entry name" value="PIN-like_dom_sf"/>
</dbReference>
<dbReference type="FunFam" id="1.20.1060.10:FF:000001">
    <property type="entry name" value="DNA polymerase I"/>
    <property type="match status" value="1"/>
</dbReference>
<feature type="domain" description="DNA-directed DNA polymerase family A palm" evidence="20">
    <location>
        <begin position="662"/>
        <end position="869"/>
    </location>
</feature>
<dbReference type="Gene3D" id="3.40.50.1010">
    <property type="entry name" value="5'-nuclease"/>
    <property type="match status" value="1"/>
</dbReference>
<dbReference type="EMBL" id="PUEV01000073">
    <property type="protein sequence ID" value="PQM51407.1"/>
    <property type="molecule type" value="Genomic_DNA"/>
</dbReference>
<dbReference type="InterPro" id="IPR001098">
    <property type="entry name" value="DNA-dir_DNA_pol_A_palm_dom"/>
</dbReference>
<evidence type="ECO:0000313" key="22">
    <source>
        <dbReference type="Proteomes" id="UP000237911"/>
    </source>
</evidence>
<dbReference type="Gene3D" id="1.10.150.20">
    <property type="entry name" value="5' to 3' exonuclease, C-terminal subdomain"/>
    <property type="match status" value="2"/>
</dbReference>
<keyword evidence="4 17" id="KW-0808">Transferase</keyword>
<sequence length="906" mass="98756">MPRVGAVSPDQTKPTLLLLDGNSLAYRAFYALPAENFKTRSGLTTNAVYGFTAMLINLLRDENPTHIAAAFDVSRQTFRSERFPEYKATRSSTPDEFRGQIDITKEVLAALGITTLSEPGFEADDLIATLATQADAEGYRVLVVTGDRDALQLVNENVTVLYPRKGVSDLTRFTPDAVVEKYGLTPAQYPDFAALRGDPSDNLPGIPGVGEKTASKWITEYGSLQGLVDQVDTVKGKVGDALRANLSTVILNRELTDLVRNVPLAQTPDTLRLVPWDREQIHQLFDDLEFRVLRDRLFETLSTAGGAVPEAEEGFEVRGGALEPGTVGSWLAEHAADGRRTGLAVIGTHRSFDSDATALALASADGEGGYIDTAALTAEDDAALGAWLADPAKPKALHEAKLAIHDLAGRGWTLDGVTSDTALAAYLVRPGQRSFSLDDLSVRYLRRELRAESDEQQQLSLLDDTEGVDDQAVQTAILRARAVNDLADALDLELARIDSSGLLADIELPLQRVLAELETAGIGVDLDHLSQLQSRFGDQIRDAAEAAYAVIGKQINLGSPKQLQVVLFDELGMPKTKKTKTGYTTDADALQTLFDKTGHPFLEHLLTHRDVTRLKVTVDGLLKSVASDGRIHTTLNQTIAATGRLSSTDPNLQNIPIRTDAGRQIRDGFVVGEGYPELMTVDYSQIEMRIMAHLSADEGLIEAFNTGEDLHSFVGSRAFGVPIDEVTPDMRRRVKAMSYGLAYGLSAYGLASQLKISTEEAKEQMDAYFDRFGRVRDYLHEVVEQARKDGYTSTVLGRRRYLPELDSSNRQVRESAERAALNAPIQGSAADIIKVAMINVDQALKASTLRSRMLLQVHDELLFEVADGEREPLEALVRAQMGGAYPLSVPLEVAVGYGRSWDAAAH</sequence>
<keyword evidence="13 17" id="KW-0234">DNA repair</keyword>
<dbReference type="SUPFAM" id="SSF53098">
    <property type="entry name" value="Ribonuclease H-like"/>
    <property type="match status" value="1"/>
</dbReference>
<dbReference type="SUPFAM" id="SSF47807">
    <property type="entry name" value="5' to 3' exonuclease, C-terminal subdomain"/>
    <property type="match status" value="1"/>
</dbReference>
<dbReference type="InterPro" id="IPR020045">
    <property type="entry name" value="DNA_polI_H3TH"/>
</dbReference>
<evidence type="ECO:0000256" key="17">
    <source>
        <dbReference type="RuleBase" id="RU004460"/>
    </source>
</evidence>
<dbReference type="InterPro" id="IPR020046">
    <property type="entry name" value="5-3_exonucl_a-hlix_arch_N"/>
</dbReference>
<evidence type="ECO:0000256" key="12">
    <source>
        <dbReference type="ARBA" id="ARBA00023125"/>
    </source>
</evidence>
<dbReference type="NCBIfam" id="NF004397">
    <property type="entry name" value="PRK05755.1"/>
    <property type="match status" value="1"/>
</dbReference>
<dbReference type="GO" id="GO:0008408">
    <property type="term" value="F:3'-5' exonuclease activity"/>
    <property type="evidence" value="ECO:0007669"/>
    <property type="project" value="InterPro"/>
</dbReference>
<dbReference type="Gene3D" id="3.30.420.10">
    <property type="entry name" value="Ribonuclease H-like superfamily/Ribonuclease H"/>
    <property type="match status" value="1"/>
</dbReference>
<evidence type="ECO:0000256" key="9">
    <source>
        <dbReference type="ARBA" id="ARBA00022801"/>
    </source>
</evidence>
<evidence type="ECO:0000256" key="8">
    <source>
        <dbReference type="ARBA" id="ARBA00022763"/>
    </source>
</evidence>
<dbReference type="InterPro" id="IPR018320">
    <property type="entry name" value="DNA_polymerase_1"/>
</dbReference>
<dbReference type="Pfam" id="PF02739">
    <property type="entry name" value="5_3_exonuc_N"/>
    <property type="match status" value="1"/>
</dbReference>
<feature type="domain" description="5'-3' exonuclease" evidence="19">
    <location>
        <begin position="12"/>
        <end position="274"/>
    </location>
</feature>
<evidence type="ECO:0000256" key="4">
    <source>
        <dbReference type="ARBA" id="ARBA00022679"/>
    </source>
</evidence>
<protein>
    <recommendedName>
        <fullName evidence="3 16">DNA polymerase I</fullName>
        <ecNumber evidence="2 16">2.7.7.7</ecNumber>
    </recommendedName>
</protein>
<dbReference type="InterPro" id="IPR036397">
    <property type="entry name" value="RNaseH_sf"/>
</dbReference>
<dbReference type="InterPro" id="IPR054690">
    <property type="entry name" value="DNA_polI_exonuclease"/>
</dbReference>
<dbReference type="InterPro" id="IPR019760">
    <property type="entry name" value="DNA-dir_DNA_pol_A_CS"/>
</dbReference>
<dbReference type="NCBIfam" id="TIGR00593">
    <property type="entry name" value="pola"/>
    <property type="match status" value="1"/>
</dbReference>
<dbReference type="GO" id="GO:0003887">
    <property type="term" value="F:DNA-directed DNA polymerase activity"/>
    <property type="evidence" value="ECO:0007669"/>
    <property type="project" value="UniProtKB-UniRule"/>
</dbReference>
<evidence type="ECO:0000256" key="5">
    <source>
        <dbReference type="ARBA" id="ARBA00022695"/>
    </source>
</evidence>
<keyword evidence="5 17" id="KW-0548">Nucleotidyltransferase</keyword>
<dbReference type="InterPro" id="IPR036279">
    <property type="entry name" value="5-3_exonuclease_C_sf"/>
</dbReference>
<keyword evidence="11 17" id="KW-0239">DNA-directed DNA polymerase</keyword>
<dbReference type="SMART" id="SM00482">
    <property type="entry name" value="POLAc"/>
    <property type="match status" value="1"/>
</dbReference>
<dbReference type="InterPro" id="IPR043502">
    <property type="entry name" value="DNA/RNA_pol_sf"/>
</dbReference>
<dbReference type="InterPro" id="IPR002298">
    <property type="entry name" value="DNA_polymerase_A"/>
</dbReference>
<evidence type="ECO:0000256" key="13">
    <source>
        <dbReference type="ARBA" id="ARBA00023204"/>
    </source>
</evidence>
<evidence type="ECO:0000256" key="3">
    <source>
        <dbReference type="ARBA" id="ARBA00020311"/>
    </source>
</evidence>
<evidence type="ECO:0000256" key="6">
    <source>
        <dbReference type="ARBA" id="ARBA00022705"/>
    </source>
</evidence>
<dbReference type="Pfam" id="PF01367">
    <property type="entry name" value="5_3_exonuc"/>
    <property type="match status" value="1"/>
</dbReference>
<dbReference type="GO" id="GO:0006261">
    <property type="term" value="P:DNA-templated DNA replication"/>
    <property type="evidence" value="ECO:0007669"/>
    <property type="project" value="UniProtKB-UniRule"/>
</dbReference>
<dbReference type="CDD" id="cd09898">
    <property type="entry name" value="H3TH_53EXO"/>
    <property type="match status" value="1"/>
</dbReference>
<keyword evidence="22" id="KW-1185">Reference proteome</keyword>
<evidence type="ECO:0000259" key="19">
    <source>
        <dbReference type="SMART" id="SM00475"/>
    </source>
</evidence>
<keyword evidence="7" id="KW-0540">Nuclease</keyword>
<name>A0A9X7ILK6_9MYCO</name>
<gene>
    <name evidence="17" type="primary">polA</name>
    <name evidence="21" type="ORF">C5U48_15205</name>
</gene>
<comment type="function">
    <text evidence="15">In addition to polymerase activity, this DNA polymerase exhibits 3'-5' and 5'-3' exonuclease activity.</text>
</comment>
<keyword evidence="8 17" id="KW-0227">DNA damage</keyword>
<dbReference type="GO" id="GO:0008409">
    <property type="term" value="F:5'-3' exonuclease activity"/>
    <property type="evidence" value="ECO:0007669"/>
    <property type="project" value="InterPro"/>
</dbReference>
<dbReference type="PANTHER" id="PTHR10133">
    <property type="entry name" value="DNA POLYMERASE I"/>
    <property type="match status" value="1"/>
</dbReference>
<dbReference type="InterPro" id="IPR002562">
    <property type="entry name" value="3'-5'_exonuclease_dom"/>
</dbReference>
<comment type="catalytic activity">
    <reaction evidence="14 17">
        <text>DNA(n) + a 2'-deoxyribonucleoside 5'-triphosphate = DNA(n+1) + diphosphate</text>
        <dbReference type="Rhea" id="RHEA:22508"/>
        <dbReference type="Rhea" id="RHEA-COMP:17339"/>
        <dbReference type="Rhea" id="RHEA-COMP:17340"/>
        <dbReference type="ChEBI" id="CHEBI:33019"/>
        <dbReference type="ChEBI" id="CHEBI:61560"/>
        <dbReference type="ChEBI" id="CHEBI:173112"/>
        <dbReference type="EC" id="2.7.7.7"/>
    </reaction>
</comment>
<dbReference type="SUPFAM" id="SSF88723">
    <property type="entry name" value="PIN domain-like"/>
    <property type="match status" value="1"/>
</dbReference>
<evidence type="ECO:0000259" key="18">
    <source>
        <dbReference type="SMART" id="SM00474"/>
    </source>
</evidence>
<dbReference type="Proteomes" id="UP000237911">
    <property type="component" value="Unassembled WGS sequence"/>
</dbReference>
<dbReference type="AlphaFoldDB" id="A0A9X7ILK6"/>
<evidence type="ECO:0000256" key="16">
    <source>
        <dbReference type="NCBIfam" id="TIGR00593"/>
    </source>
</evidence>
<organism evidence="21 22">
    <name type="scientific">Mycolicibacter virginiensis</name>
    <dbReference type="NCBI Taxonomy" id="1795032"/>
    <lineage>
        <taxon>Bacteria</taxon>
        <taxon>Bacillati</taxon>
        <taxon>Actinomycetota</taxon>
        <taxon>Actinomycetes</taxon>
        <taxon>Mycobacteriales</taxon>
        <taxon>Mycobacteriaceae</taxon>
        <taxon>Mycolicibacter</taxon>
    </lineage>
</organism>
<dbReference type="Pfam" id="PF22619">
    <property type="entry name" value="DNA_polI_exo1"/>
    <property type="match status" value="1"/>
</dbReference>
<comment type="similarity">
    <text evidence="1 17">Belongs to the DNA polymerase type-A family.</text>
</comment>
<dbReference type="FunFam" id="3.40.50.1010:FF:000001">
    <property type="entry name" value="DNA polymerase I"/>
    <property type="match status" value="1"/>
</dbReference>
<dbReference type="InterPro" id="IPR012337">
    <property type="entry name" value="RNaseH-like_sf"/>
</dbReference>
<proteinExistence type="inferred from homology"/>
<evidence type="ECO:0000256" key="7">
    <source>
        <dbReference type="ARBA" id="ARBA00022722"/>
    </source>
</evidence>
<dbReference type="Pfam" id="PF00476">
    <property type="entry name" value="DNA_pol_A"/>
    <property type="match status" value="1"/>
</dbReference>
<dbReference type="GO" id="GO:0006302">
    <property type="term" value="P:double-strand break repair"/>
    <property type="evidence" value="ECO:0007669"/>
    <property type="project" value="TreeGrafter"/>
</dbReference>
<dbReference type="SMART" id="SM00475">
    <property type="entry name" value="53EXOc"/>
    <property type="match status" value="1"/>
</dbReference>
<dbReference type="PRINTS" id="PR00868">
    <property type="entry name" value="DNAPOLI"/>
</dbReference>
<dbReference type="SMART" id="SM00474">
    <property type="entry name" value="35EXOc"/>
    <property type="match status" value="1"/>
</dbReference>
<keyword evidence="10" id="KW-0269">Exonuclease</keyword>
<evidence type="ECO:0000256" key="10">
    <source>
        <dbReference type="ARBA" id="ARBA00022839"/>
    </source>
</evidence>
<dbReference type="EC" id="2.7.7.7" evidence="2 16"/>
<evidence type="ECO:0000256" key="14">
    <source>
        <dbReference type="ARBA" id="ARBA00049244"/>
    </source>
</evidence>
<dbReference type="GO" id="GO:0003677">
    <property type="term" value="F:DNA binding"/>
    <property type="evidence" value="ECO:0007669"/>
    <property type="project" value="UniProtKB-UniRule"/>
</dbReference>
<dbReference type="Gene3D" id="3.30.70.370">
    <property type="match status" value="1"/>
</dbReference>
<dbReference type="SMART" id="SM00279">
    <property type="entry name" value="HhH2"/>
    <property type="match status" value="1"/>
</dbReference>
<keyword evidence="9" id="KW-0378">Hydrolase</keyword>
<evidence type="ECO:0000256" key="2">
    <source>
        <dbReference type="ARBA" id="ARBA00012417"/>
    </source>
</evidence>
<evidence type="ECO:0000313" key="21">
    <source>
        <dbReference type="EMBL" id="PQM51407.1"/>
    </source>
</evidence>
<dbReference type="CDD" id="cd09859">
    <property type="entry name" value="PIN_53EXO"/>
    <property type="match status" value="1"/>
</dbReference>